<accession>S4P4C4</accession>
<evidence type="ECO:0000313" key="1">
    <source>
        <dbReference type="EMBL" id="JAA83448.1"/>
    </source>
</evidence>
<name>S4P4C4_9NEOP</name>
<reference evidence="1" key="1">
    <citation type="journal article" date="2013" name="BMC Genomics">
        <title>Unscrambling butterfly oogenesis.</title>
        <authorList>
            <person name="Carter J.M."/>
            <person name="Baker S.C."/>
            <person name="Pink R."/>
            <person name="Carter D.R."/>
            <person name="Collins A."/>
            <person name="Tomlin J."/>
            <person name="Gibbs M."/>
            <person name="Breuker C.J."/>
        </authorList>
    </citation>
    <scope>NUCLEOTIDE SEQUENCE</scope>
    <source>
        <tissue evidence="1">Ovary</tissue>
    </source>
</reference>
<reference evidence="1" key="2">
    <citation type="submission" date="2013-05" db="EMBL/GenBank/DDBJ databases">
        <authorList>
            <person name="Carter J.-M."/>
            <person name="Baker S.C."/>
            <person name="Pink R."/>
            <person name="Carter D.R.F."/>
            <person name="Collins A."/>
            <person name="Tomlin J."/>
            <person name="Gibbs M."/>
            <person name="Breuker C.J."/>
        </authorList>
    </citation>
    <scope>NUCLEOTIDE SEQUENCE</scope>
    <source>
        <tissue evidence="1">Ovary</tissue>
    </source>
</reference>
<sequence length="70" mass="8246">MISKSLFPNLHNINCWHNIVVRQNGSMFVYHLDLLKLCSHWLEDYGYHVNIIPSIEFYEKISSPPSTKLL</sequence>
<proteinExistence type="predicted"/>
<dbReference type="AlphaFoldDB" id="S4P4C4"/>
<protein>
    <submittedName>
        <fullName evidence="1">Uncharacterized protein</fullName>
    </submittedName>
</protein>
<organism evidence="1">
    <name type="scientific">Pararge aegeria</name>
    <name type="common">speckled wood butterfly</name>
    <dbReference type="NCBI Taxonomy" id="116150"/>
    <lineage>
        <taxon>Eukaryota</taxon>
        <taxon>Metazoa</taxon>
        <taxon>Ecdysozoa</taxon>
        <taxon>Arthropoda</taxon>
        <taxon>Hexapoda</taxon>
        <taxon>Insecta</taxon>
        <taxon>Pterygota</taxon>
        <taxon>Neoptera</taxon>
        <taxon>Endopterygota</taxon>
        <taxon>Lepidoptera</taxon>
        <taxon>Glossata</taxon>
        <taxon>Ditrysia</taxon>
        <taxon>Papilionoidea</taxon>
        <taxon>Nymphalidae</taxon>
        <taxon>Satyrinae</taxon>
        <taxon>Satyrini</taxon>
        <taxon>Parargina</taxon>
        <taxon>Pararge</taxon>
    </lineage>
</organism>
<dbReference type="EMBL" id="GAIX01009112">
    <property type="protein sequence ID" value="JAA83448.1"/>
    <property type="molecule type" value="Transcribed_RNA"/>
</dbReference>